<dbReference type="PATRIC" id="fig|796937.3.peg.2032"/>
<evidence type="ECO:0000313" key="5">
    <source>
        <dbReference type="EMBL" id="EHL19562.1"/>
    </source>
</evidence>
<evidence type="ECO:0000313" key="6">
    <source>
        <dbReference type="Proteomes" id="UP000003379"/>
    </source>
</evidence>
<dbReference type="PANTHER" id="PTHR10458:SF22">
    <property type="entry name" value="PEPTIDE DEFORMYLASE"/>
    <property type="match status" value="1"/>
</dbReference>
<dbReference type="RefSeq" id="WP_009525032.1">
    <property type="nucleotide sequence ID" value="NZ_JBQMYZ010000020.1"/>
</dbReference>
<keyword evidence="3" id="KW-0378">Hydrolase</keyword>
<comment type="similarity">
    <text evidence="1 3">Belongs to the polypeptide deformylase family.</text>
</comment>
<comment type="cofactor">
    <cofactor evidence="3">
        <name>Fe(2+)</name>
        <dbReference type="ChEBI" id="CHEBI:29033"/>
    </cofactor>
    <text evidence="3">Binds 1 Fe(2+) ion.</text>
</comment>
<gene>
    <name evidence="3" type="primary">def</name>
    <name evidence="5" type="ORF">HMPREF9628_00283</name>
    <name evidence="4" type="ORF">HMPREF9629_00797</name>
</gene>
<dbReference type="NCBIfam" id="TIGR00079">
    <property type="entry name" value="pept_deformyl"/>
    <property type="match status" value="1"/>
</dbReference>
<dbReference type="Gene3D" id="3.90.45.10">
    <property type="entry name" value="Peptide deformylase"/>
    <property type="match status" value="1"/>
</dbReference>
<feature type="binding site" evidence="3">
    <location>
        <position position="104"/>
    </location>
    <ligand>
        <name>Fe cation</name>
        <dbReference type="ChEBI" id="CHEBI:24875"/>
    </ligand>
</feature>
<dbReference type="InterPro" id="IPR036821">
    <property type="entry name" value="Peptide_deformylase_sf"/>
</dbReference>
<evidence type="ECO:0000256" key="3">
    <source>
        <dbReference type="HAMAP-Rule" id="MF_00163"/>
    </source>
</evidence>
<feature type="active site" evidence="3">
    <location>
        <position position="147"/>
    </location>
</feature>
<proteinExistence type="inferred from homology"/>
<comment type="caution">
    <text evidence="4">The sequence shown here is derived from an EMBL/GenBank/DDBJ whole genome shotgun (WGS) entry which is preliminary data.</text>
</comment>
<dbReference type="PANTHER" id="PTHR10458">
    <property type="entry name" value="PEPTIDE DEFORMYLASE"/>
    <property type="match status" value="1"/>
</dbReference>
<dbReference type="EMBL" id="AFZG01000019">
    <property type="protein sequence ID" value="EHL19562.1"/>
    <property type="molecule type" value="Genomic_DNA"/>
</dbReference>
<organism evidence="4 7">
    <name type="scientific">Peptoanaerobacter stomatis</name>
    <dbReference type="NCBI Taxonomy" id="796937"/>
    <lineage>
        <taxon>Bacteria</taxon>
        <taxon>Bacillati</taxon>
        <taxon>Bacillota</taxon>
        <taxon>Clostridia</taxon>
        <taxon>Peptostreptococcales</taxon>
        <taxon>Filifactoraceae</taxon>
        <taxon>Peptoanaerobacter</taxon>
    </lineage>
</organism>
<dbReference type="PRINTS" id="PR01576">
    <property type="entry name" value="PDEFORMYLASE"/>
</dbReference>
<dbReference type="AlphaFoldDB" id="G9X340"/>
<evidence type="ECO:0000256" key="1">
    <source>
        <dbReference type="ARBA" id="ARBA00010759"/>
    </source>
</evidence>
<dbReference type="Proteomes" id="UP000006437">
    <property type="component" value="Unassembled WGS sequence"/>
</dbReference>
<dbReference type="GO" id="GO:0042586">
    <property type="term" value="F:peptide deformylase activity"/>
    <property type="evidence" value="ECO:0007669"/>
    <property type="project" value="UniProtKB-UniRule"/>
</dbReference>
<evidence type="ECO:0000313" key="7">
    <source>
        <dbReference type="Proteomes" id="UP000006437"/>
    </source>
</evidence>
<dbReference type="STRING" id="796937.HMPREF9630_01974"/>
<keyword evidence="3" id="KW-0479">Metal-binding</keyword>
<dbReference type="Pfam" id="PF01327">
    <property type="entry name" value="Pep_deformylase"/>
    <property type="match status" value="1"/>
</dbReference>
<accession>G9X340</accession>
<comment type="catalytic activity">
    <reaction evidence="3">
        <text>N-terminal N-formyl-L-methionyl-[peptide] + H2O = N-terminal L-methionyl-[peptide] + formate</text>
        <dbReference type="Rhea" id="RHEA:24420"/>
        <dbReference type="Rhea" id="RHEA-COMP:10639"/>
        <dbReference type="Rhea" id="RHEA-COMP:10640"/>
        <dbReference type="ChEBI" id="CHEBI:15377"/>
        <dbReference type="ChEBI" id="CHEBI:15740"/>
        <dbReference type="ChEBI" id="CHEBI:49298"/>
        <dbReference type="ChEBI" id="CHEBI:64731"/>
        <dbReference type="EC" id="3.5.1.88"/>
    </reaction>
</comment>
<dbReference type="NCBIfam" id="NF001159">
    <property type="entry name" value="PRK00150.1-3"/>
    <property type="match status" value="1"/>
</dbReference>
<dbReference type="EC" id="3.5.1.88" evidence="3"/>
<accession>G9XC75</accession>
<sequence>MAIRNLRIEGDPILRKTSRVVEELNENIINLIEDMKETMYLNEGVGLAAPQVGVLKRVVVVDVGDVDEDDEQLGKGEDIPDGAIVLINPEIIKQDGEQVGLEGCLSVPQRSGEVKRPSHIIVKAKNENFEDVEFEARNFFARAICHEIDHLNGILYIDKLENTQE</sequence>
<name>G9X340_9FIRM</name>
<dbReference type="CDD" id="cd00487">
    <property type="entry name" value="Pep_deformylase"/>
    <property type="match status" value="1"/>
</dbReference>
<protein>
    <recommendedName>
        <fullName evidence="3">Peptide deformylase</fullName>
        <shortName evidence="3">PDF</shortName>
        <ecNumber evidence="3">3.5.1.88</ecNumber>
    </recommendedName>
    <alternativeName>
        <fullName evidence="3">Polypeptide deformylase</fullName>
    </alternativeName>
</protein>
<dbReference type="GO" id="GO:0006412">
    <property type="term" value="P:translation"/>
    <property type="evidence" value="ECO:0007669"/>
    <property type="project" value="UniProtKB-UniRule"/>
</dbReference>
<dbReference type="EMBL" id="AFZE01000057">
    <property type="protein sequence ID" value="EHL10582.1"/>
    <property type="molecule type" value="Genomic_DNA"/>
</dbReference>
<dbReference type="HAMAP" id="MF_00163">
    <property type="entry name" value="Pep_deformylase"/>
    <property type="match status" value="1"/>
</dbReference>
<dbReference type="InterPro" id="IPR023635">
    <property type="entry name" value="Peptide_deformylase"/>
</dbReference>
<keyword evidence="3" id="KW-0648">Protein biosynthesis</keyword>
<dbReference type="PIRSF" id="PIRSF004749">
    <property type="entry name" value="Pep_def"/>
    <property type="match status" value="1"/>
</dbReference>
<dbReference type="Proteomes" id="UP000003379">
    <property type="component" value="Unassembled WGS sequence"/>
</dbReference>
<dbReference type="SUPFAM" id="SSF56420">
    <property type="entry name" value="Peptide deformylase"/>
    <property type="match status" value="1"/>
</dbReference>
<dbReference type="HOGENOM" id="CLU_061901_4_2_9"/>
<dbReference type="GO" id="GO:0046872">
    <property type="term" value="F:metal ion binding"/>
    <property type="evidence" value="ECO:0007669"/>
    <property type="project" value="UniProtKB-KW"/>
</dbReference>
<keyword evidence="2 3" id="KW-0408">Iron</keyword>
<feature type="binding site" evidence="3">
    <location>
        <position position="146"/>
    </location>
    <ligand>
        <name>Fe cation</name>
        <dbReference type="ChEBI" id="CHEBI:24875"/>
    </ligand>
</feature>
<evidence type="ECO:0000256" key="2">
    <source>
        <dbReference type="ARBA" id="ARBA00023004"/>
    </source>
</evidence>
<comment type="function">
    <text evidence="3">Removes the formyl group from the N-terminal Met of newly synthesized proteins. Requires at least a dipeptide for an efficient rate of reaction. N-terminal L-methionine is a prerequisite for activity but the enzyme has broad specificity at other positions.</text>
</comment>
<reference evidence="5 6" key="2">
    <citation type="submission" date="2011-08" db="EMBL/GenBank/DDBJ databases">
        <title>The Genome Sequence of Eubacteriaceae bacterium CM5.</title>
        <authorList>
            <consortium name="The Broad Institute Genome Sequencing Platform"/>
            <person name="Earl A."/>
            <person name="Ward D."/>
            <person name="Feldgarden M."/>
            <person name="Gevers D."/>
            <person name="Sizova M."/>
            <person name="Hazen A."/>
            <person name="Epstein S."/>
            <person name="Young S.K."/>
            <person name="Zeng Q."/>
            <person name="Gargeya S."/>
            <person name="Fitzgerald M."/>
            <person name="Haas B."/>
            <person name="Abouelleil A."/>
            <person name="Alvarado L."/>
            <person name="Arachchi H.M."/>
            <person name="Berlin A."/>
            <person name="Brown A."/>
            <person name="Chapman S.B."/>
            <person name="Chen Z."/>
            <person name="Dunbar C."/>
            <person name="Freedman E."/>
            <person name="Gearin G."/>
            <person name="Gellesch M."/>
            <person name="Goldberg J."/>
            <person name="Griggs A."/>
            <person name="Gujja S."/>
            <person name="Heiman D."/>
            <person name="Howarth C."/>
            <person name="Larson L."/>
            <person name="Lui A."/>
            <person name="MacDonald P.J.P."/>
            <person name="Montmayeur A."/>
            <person name="Murphy C."/>
            <person name="Neiman D."/>
            <person name="Pearson M."/>
            <person name="Priest M."/>
            <person name="Roberts A."/>
            <person name="Saif S."/>
            <person name="Shea T."/>
            <person name="Shenoy N."/>
            <person name="Sisk P."/>
            <person name="Stolte C."/>
            <person name="Sykes S."/>
            <person name="Wortman J."/>
            <person name="Nusbaum C."/>
            <person name="Birren B."/>
        </authorList>
    </citation>
    <scope>NUCLEOTIDE SEQUENCE [LARGE SCALE GENOMIC DNA]</scope>
    <source>
        <strain evidence="5 6">CM5</strain>
    </source>
</reference>
<evidence type="ECO:0000313" key="4">
    <source>
        <dbReference type="EMBL" id="EHL10582.1"/>
    </source>
</evidence>
<feature type="binding site" evidence="3">
    <location>
        <position position="150"/>
    </location>
    <ligand>
        <name>Fe cation</name>
        <dbReference type="ChEBI" id="CHEBI:24875"/>
    </ligand>
</feature>
<reference evidence="4 7" key="1">
    <citation type="submission" date="2011-08" db="EMBL/GenBank/DDBJ databases">
        <title>The Genome Sequence of Eubacteriaceae bacterium ACC19a.</title>
        <authorList>
            <consortium name="The Broad Institute Genome Sequencing Platform"/>
            <person name="Earl A."/>
            <person name="Ward D."/>
            <person name="Feldgarden M."/>
            <person name="Gevers D."/>
            <person name="Sizova M."/>
            <person name="Hazen A."/>
            <person name="Epstein S."/>
            <person name="Young S.K."/>
            <person name="Zeng Q."/>
            <person name="Gargeya S."/>
            <person name="Fitzgerald M."/>
            <person name="Haas B."/>
            <person name="Abouelleil A."/>
            <person name="Alvarado L."/>
            <person name="Arachchi H.M."/>
            <person name="Berlin A."/>
            <person name="Brown A."/>
            <person name="Chapman S.B."/>
            <person name="Chen Z."/>
            <person name="Dunbar C."/>
            <person name="Freedman E."/>
            <person name="Gearin G."/>
            <person name="Gellesch M."/>
            <person name="Goldberg J."/>
            <person name="Griggs A."/>
            <person name="Gujja S."/>
            <person name="Heiman D."/>
            <person name="Howarth C."/>
            <person name="Larson L."/>
            <person name="Lui A."/>
            <person name="MacDonald P.J.P."/>
            <person name="Montmayeur A."/>
            <person name="Murphy C."/>
            <person name="Neiman D."/>
            <person name="Pearson M."/>
            <person name="Priest M."/>
            <person name="Roberts A."/>
            <person name="Saif S."/>
            <person name="Shea T."/>
            <person name="Shenoy N."/>
            <person name="Sisk P."/>
            <person name="Stolte C."/>
            <person name="Sykes S."/>
            <person name="Wortman J."/>
            <person name="Nusbaum C."/>
            <person name="Birren B."/>
        </authorList>
    </citation>
    <scope>NUCLEOTIDE SEQUENCE [LARGE SCALE GENOMIC DNA]</scope>
    <source>
        <strain evidence="4 7">ACC19a</strain>
    </source>
</reference>